<dbReference type="InterPro" id="IPR050527">
    <property type="entry name" value="Snail/Krueppel_Znf"/>
</dbReference>
<comment type="similarity">
    <text evidence="11">Belongs to the snail C2H2-type zinc-finger protein family.</text>
</comment>
<protein>
    <submittedName>
        <fullName evidence="14">Transcriptional repressor CTCF</fullName>
    </submittedName>
</protein>
<dbReference type="AlphaFoldDB" id="A0A5B7K822"/>
<dbReference type="InterPro" id="IPR013087">
    <property type="entry name" value="Znf_C2H2_type"/>
</dbReference>
<dbReference type="PROSITE" id="PS50157">
    <property type="entry name" value="ZINC_FINGER_C2H2_2"/>
    <property type="match status" value="2"/>
</dbReference>
<proteinExistence type="inferred from homology"/>
<dbReference type="SUPFAM" id="SSF57667">
    <property type="entry name" value="beta-beta-alpha zinc fingers"/>
    <property type="match status" value="1"/>
</dbReference>
<evidence type="ECO:0000256" key="7">
    <source>
        <dbReference type="ARBA" id="ARBA00023015"/>
    </source>
</evidence>
<evidence type="ECO:0000256" key="3">
    <source>
        <dbReference type="ARBA" id="ARBA00022723"/>
    </source>
</evidence>
<dbReference type="SMART" id="SM00355">
    <property type="entry name" value="ZnF_C2H2"/>
    <property type="match status" value="2"/>
</dbReference>
<dbReference type="GO" id="GO:0000981">
    <property type="term" value="F:DNA-binding transcription factor activity, RNA polymerase II-specific"/>
    <property type="evidence" value="ECO:0007669"/>
    <property type="project" value="TreeGrafter"/>
</dbReference>
<keyword evidence="3" id="KW-0479">Metal-binding</keyword>
<evidence type="ECO:0000256" key="9">
    <source>
        <dbReference type="ARBA" id="ARBA00023163"/>
    </source>
</evidence>
<keyword evidence="7" id="KW-0805">Transcription regulation</keyword>
<evidence type="ECO:0000313" key="15">
    <source>
        <dbReference type="Proteomes" id="UP000324222"/>
    </source>
</evidence>
<accession>A0A5B7K822</accession>
<keyword evidence="5 12" id="KW-0863">Zinc-finger</keyword>
<keyword evidence="4" id="KW-0677">Repeat</keyword>
<dbReference type="GO" id="GO:0000978">
    <property type="term" value="F:RNA polymerase II cis-regulatory region sequence-specific DNA binding"/>
    <property type="evidence" value="ECO:0007669"/>
    <property type="project" value="TreeGrafter"/>
</dbReference>
<dbReference type="GO" id="GO:0008270">
    <property type="term" value="F:zinc ion binding"/>
    <property type="evidence" value="ECO:0007669"/>
    <property type="project" value="UniProtKB-KW"/>
</dbReference>
<sequence>MLNESGCPQVEPGVGGAPLGWVGGATTRRKVHRCSYCSYTTMYTTGLKRHLLTHTGERPFMCPYCQYCTVTQYHLKRHIRVHEGKFQG</sequence>
<dbReference type="Gene3D" id="3.30.160.60">
    <property type="entry name" value="Classic Zinc Finger"/>
    <property type="match status" value="2"/>
</dbReference>
<name>A0A5B7K822_PORTR</name>
<comment type="similarity">
    <text evidence="2">Belongs to the krueppel C2H2-type zinc-finger protein family.</text>
</comment>
<comment type="subcellular location">
    <subcellularLocation>
        <location evidence="1">Nucleus</location>
    </subcellularLocation>
</comment>
<evidence type="ECO:0000256" key="10">
    <source>
        <dbReference type="ARBA" id="ARBA00023242"/>
    </source>
</evidence>
<feature type="domain" description="C2H2-type" evidence="13">
    <location>
        <begin position="32"/>
        <end position="59"/>
    </location>
</feature>
<evidence type="ECO:0000256" key="12">
    <source>
        <dbReference type="PROSITE-ProRule" id="PRU00042"/>
    </source>
</evidence>
<dbReference type="InterPro" id="IPR036236">
    <property type="entry name" value="Znf_C2H2_sf"/>
</dbReference>
<reference evidence="14 15" key="1">
    <citation type="submission" date="2019-05" db="EMBL/GenBank/DDBJ databases">
        <title>Another draft genome of Portunus trituberculatus and its Hox gene families provides insights of decapod evolution.</title>
        <authorList>
            <person name="Jeong J.-H."/>
            <person name="Song I."/>
            <person name="Kim S."/>
            <person name="Choi T."/>
            <person name="Kim D."/>
            <person name="Ryu S."/>
            <person name="Kim W."/>
        </authorList>
    </citation>
    <scope>NUCLEOTIDE SEQUENCE [LARGE SCALE GENOMIC DNA]</scope>
    <source>
        <tissue evidence="14">Muscle</tissue>
    </source>
</reference>
<evidence type="ECO:0000256" key="5">
    <source>
        <dbReference type="ARBA" id="ARBA00022771"/>
    </source>
</evidence>
<keyword evidence="9" id="KW-0804">Transcription</keyword>
<keyword evidence="8" id="KW-0238">DNA-binding</keyword>
<dbReference type="PANTHER" id="PTHR24388:SF54">
    <property type="entry name" value="PROTEIN ESCARGOT"/>
    <property type="match status" value="1"/>
</dbReference>
<dbReference type="Proteomes" id="UP000324222">
    <property type="component" value="Unassembled WGS sequence"/>
</dbReference>
<dbReference type="FunFam" id="3.30.160.60:FF:001480">
    <property type="entry name" value="Si:cabz01071911.3"/>
    <property type="match status" value="1"/>
</dbReference>
<dbReference type="OrthoDB" id="6359816at2759"/>
<gene>
    <name evidence="14" type="primary">CTCF_2</name>
    <name evidence="14" type="ORF">E2C01_100438</name>
</gene>
<evidence type="ECO:0000256" key="8">
    <source>
        <dbReference type="ARBA" id="ARBA00023125"/>
    </source>
</evidence>
<evidence type="ECO:0000256" key="1">
    <source>
        <dbReference type="ARBA" id="ARBA00004123"/>
    </source>
</evidence>
<feature type="domain" description="C2H2-type" evidence="13">
    <location>
        <begin position="60"/>
        <end position="87"/>
    </location>
</feature>
<keyword evidence="6" id="KW-0862">Zinc</keyword>
<dbReference type="GO" id="GO:0005634">
    <property type="term" value="C:nucleus"/>
    <property type="evidence" value="ECO:0007669"/>
    <property type="project" value="UniProtKB-SubCell"/>
</dbReference>
<evidence type="ECO:0000259" key="13">
    <source>
        <dbReference type="PROSITE" id="PS50157"/>
    </source>
</evidence>
<evidence type="ECO:0000256" key="6">
    <source>
        <dbReference type="ARBA" id="ARBA00022833"/>
    </source>
</evidence>
<organism evidence="14 15">
    <name type="scientific">Portunus trituberculatus</name>
    <name type="common">Swimming crab</name>
    <name type="synonym">Neptunus trituberculatus</name>
    <dbReference type="NCBI Taxonomy" id="210409"/>
    <lineage>
        <taxon>Eukaryota</taxon>
        <taxon>Metazoa</taxon>
        <taxon>Ecdysozoa</taxon>
        <taxon>Arthropoda</taxon>
        <taxon>Crustacea</taxon>
        <taxon>Multicrustacea</taxon>
        <taxon>Malacostraca</taxon>
        <taxon>Eumalacostraca</taxon>
        <taxon>Eucarida</taxon>
        <taxon>Decapoda</taxon>
        <taxon>Pleocyemata</taxon>
        <taxon>Brachyura</taxon>
        <taxon>Eubrachyura</taxon>
        <taxon>Portunoidea</taxon>
        <taxon>Portunidae</taxon>
        <taxon>Portuninae</taxon>
        <taxon>Portunus</taxon>
    </lineage>
</organism>
<dbReference type="Pfam" id="PF13909">
    <property type="entry name" value="zf-H2C2_5"/>
    <property type="match status" value="1"/>
</dbReference>
<keyword evidence="10" id="KW-0539">Nucleus</keyword>
<keyword evidence="15" id="KW-1185">Reference proteome</keyword>
<dbReference type="EMBL" id="VSRR010142487">
    <property type="protein sequence ID" value="MPD04733.1"/>
    <property type="molecule type" value="Genomic_DNA"/>
</dbReference>
<evidence type="ECO:0000313" key="14">
    <source>
        <dbReference type="EMBL" id="MPD04733.1"/>
    </source>
</evidence>
<evidence type="ECO:0000256" key="4">
    <source>
        <dbReference type="ARBA" id="ARBA00022737"/>
    </source>
</evidence>
<comment type="caution">
    <text evidence="14">The sequence shown here is derived from an EMBL/GenBank/DDBJ whole genome shotgun (WGS) entry which is preliminary data.</text>
</comment>
<evidence type="ECO:0000256" key="11">
    <source>
        <dbReference type="ARBA" id="ARBA00037948"/>
    </source>
</evidence>
<dbReference type="PANTHER" id="PTHR24388">
    <property type="entry name" value="ZINC FINGER PROTEIN"/>
    <property type="match status" value="1"/>
</dbReference>
<evidence type="ECO:0000256" key="2">
    <source>
        <dbReference type="ARBA" id="ARBA00006991"/>
    </source>
</evidence>